<name>A0AAD1WV73_PELCU</name>
<gene>
    <name evidence="1" type="ORF">PECUL_23A055881</name>
</gene>
<dbReference type="PANTHER" id="PTHR31635:SF196">
    <property type="entry name" value="REVERSE TRANSCRIPTASE DOMAIN-CONTAINING PROTEIN-RELATED"/>
    <property type="match status" value="1"/>
</dbReference>
<dbReference type="PANTHER" id="PTHR31635">
    <property type="entry name" value="REVERSE TRANSCRIPTASE DOMAIN-CONTAINING PROTEIN-RELATED"/>
    <property type="match status" value="1"/>
</dbReference>
<protein>
    <recommendedName>
        <fullName evidence="3">Reverse transcriptase</fullName>
    </recommendedName>
</protein>
<evidence type="ECO:0008006" key="3">
    <source>
        <dbReference type="Google" id="ProtNLM"/>
    </source>
</evidence>
<dbReference type="Proteomes" id="UP001295444">
    <property type="component" value="Chromosome 13"/>
</dbReference>
<sequence>MVTLQREPKPTTHWQLNETLLDDPRVLDDLRQTAGNYFLENGNTEVSDPWVWEAHKGVIRGTLIKWGSRIKKERTLKMDSLIADMHLAETTHKQDPTNDNFQKLTALRIELRSLLTAKAYRSTQLTRSTFYAHGNKSGKLLARALKAKRQRSFIDKISDDTGRQHNTTEDIAKAFNAFYTNLYNLSPPKTQNHNLREYISANLPRKIPDDQIHTLDEPFTQTELLATIK</sequence>
<feature type="non-terminal residue" evidence="1">
    <location>
        <position position="229"/>
    </location>
</feature>
<keyword evidence="2" id="KW-1185">Reference proteome</keyword>
<proteinExistence type="predicted"/>
<evidence type="ECO:0000313" key="1">
    <source>
        <dbReference type="EMBL" id="CAH2327842.1"/>
    </source>
</evidence>
<reference evidence="1" key="1">
    <citation type="submission" date="2022-03" db="EMBL/GenBank/DDBJ databases">
        <authorList>
            <person name="Alioto T."/>
            <person name="Alioto T."/>
            <person name="Gomez Garrido J."/>
        </authorList>
    </citation>
    <scope>NUCLEOTIDE SEQUENCE</scope>
</reference>
<dbReference type="AlphaFoldDB" id="A0AAD1WV73"/>
<organism evidence="1 2">
    <name type="scientific">Pelobates cultripes</name>
    <name type="common">Western spadefoot toad</name>
    <dbReference type="NCBI Taxonomy" id="61616"/>
    <lineage>
        <taxon>Eukaryota</taxon>
        <taxon>Metazoa</taxon>
        <taxon>Chordata</taxon>
        <taxon>Craniata</taxon>
        <taxon>Vertebrata</taxon>
        <taxon>Euteleostomi</taxon>
        <taxon>Amphibia</taxon>
        <taxon>Batrachia</taxon>
        <taxon>Anura</taxon>
        <taxon>Pelobatoidea</taxon>
        <taxon>Pelobatidae</taxon>
        <taxon>Pelobates</taxon>
    </lineage>
</organism>
<evidence type="ECO:0000313" key="2">
    <source>
        <dbReference type="Proteomes" id="UP001295444"/>
    </source>
</evidence>
<accession>A0AAD1WV73</accession>
<dbReference type="EMBL" id="OW240924">
    <property type="protein sequence ID" value="CAH2327842.1"/>
    <property type="molecule type" value="Genomic_DNA"/>
</dbReference>